<dbReference type="EMBL" id="KN882047">
    <property type="protein sequence ID" value="KIY45594.1"/>
    <property type="molecule type" value="Genomic_DNA"/>
</dbReference>
<comment type="similarity">
    <text evidence="2">Belongs to the EAF7 family.</text>
</comment>
<keyword evidence="5" id="KW-0804">Transcription</keyword>
<gene>
    <name evidence="8" type="ORF">FISHEDRAFT_66876</name>
</gene>
<dbReference type="Pfam" id="PF07904">
    <property type="entry name" value="Eaf7"/>
    <property type="match status" value="1"/>
</dbReference>
<evidence type="ECO:0000256" key="3">
    <source>
        <dbReference type="ARBA" id="ARBA00022853"/>
    </source>
</evidence>
<dbReference type="GO" id="GO:0035267">
    <property type="term" value="C:NuA4 histone acetyltransferase complex"/>
    <property type="evidence" value="ECO:0007669"/>
    <property type="project" value="TreeGrafter"/>
</dbReference>
<evidence type="ECO:0000256" key="1">
    <source>
        <dbReference type="ARBA" id="ARBA00004123"/>
    </source>
</evidence>
<feature type="region of interest" description="Disordered" evidence="7">
    <location>
        <begin position="125"/>
        <end position="250"/>
    </location>
</feature>
<dbReference type="GO" id="GO:0006357">
    <property type="term" value="P:regulation of transcription by RNA polymerase II"/>
    <property type="evidence" value="ECO:0007669"/>
    <property type="project" value="TreeGrafter"/>
</dbReference>
<evidence type="ECO:0000256" key="7">
    <source>
        <dbReference type="SAM" id="MobiDB-lite"/>
    </source>
</evidence>
<dbReference type="GO" id="GO:0006325">
    <property type="term" value="P:chromatin organization"/>
    <property type="evidence" value="ECO:0007669"/>
    <property type="project" value="UniProtKB-KW"/>
</dbReference>
<keyword evidence="3" id="KW-0156">Chromatin regulator</keyword>
<evidence type="ECO:0000256" key="4">
    <source>
        <dbReference type="ARBA" id="ARBA00023015"/>
    </source>
</evidence>
<feature type="compositionally biased region" description="Low complexity" evidence="7">
    <location>
        <begin position="228"/>
        <end position="243"/>
    </location>
</feature>
<evidence type="ECO:0008006" key="10">
    <source>
        <dbReference type="Google" id="ProtNLM"/>
    </source>
</evidence>
<evidence type="ECO:0000256" key="2">
    <source>
        <dbReference type="ARBA" id="ARBA00007117"/>
    </source>
</evidence>
<evidence type="ECO:0000256" key="5">
    <source>
        <dbReference type="ARBA" id="ARBA00023163"/>
    </source>
</evidence>
<keyword evidence="6" id="KW-0539">Nucleus</keyword>
<keyword evidence="4" id="KW-0805">Transcription regulation</keyword>
<dbReference type="PANTHER" id="PTHR13581:SF5">
    <property type="entry name" value="MRG_MORF4L-BINDING PROTEIN"/>
    <property type="match status" value="1"/>
</dbReference>
<sequence>MLLPEFLNTIEGEIVFFRAVMRARPVGKHRHFHIIAIRNAIHNDTGRWIPIPDLWDKLKTCYDIDALNAIDIEAEGYESPISNVSTPVSIKTPMPTDNLAAHPFFREEFRLPFEEYAHLMAGRQLRSTPSPASTPARSPNAPTVRTRRRKRSGTKSDMAGLVGGDSDSSALTQESGDETISTPIESAHTGTEATDPGDEDEADVPLASSGTLLSGKSAPKARAKSKRGPNTAQRTTRATANARTSKKKKR</sequence>
<comment type="subcellular location">
    <subcellularLocation>
        <location evidence="1">Nucleus</location>
    </subcellularLocation>
</comment>
<feature type="compositionally biased region" description="Low complexity" evidence="7">
    <location>
        <begin position="126"/>
        <end position="143"/>
    </location>
</feature>
<evidence type="ECO:0000313" key="8">
    <source>
        <dbReference type="EMBL" id="KIY45594.1"/>
    </source>
</evidence>
<dbReference type="AlphaFoldDB" id="A0A0D7A5D5"/>
<organism evidence="8 9">
    <name type="scientific">Fistulina hepatica ATCC 64428</name>
    <dbReference type="NCBI Taxonomy" id="1128425"/>
    <lineage>
        <taxon>Eukaryota</taxon>
        <taxon>Fungi</taxon>
        <taxon>Dikarya</taxon>
        <taxon>Basidiomycota</taxon>
        <taxon>Agaricomycotina</taxon>
        <taxon>Agaricomycetes</taxon>
        <taxon>Agaricomycetidae</taxon>
        <taxon>Agaricales</taxon>
        <taxon>Fistulinaceae</taxon>
        <taxon>Fistulina</taxon>
    </lineage>
</organism>
<name>A0A0D7A5D5_9AGAR</name>
<dbReference type="InterPro" id="IPR012423">
    <property type="entry name" value="Eaf7/MRGBP"/>
</dbReference>
<protein>
    <recommendedName>
        <fullName evidence="10">Chromatin modification-related protein EAF7</fullName>
    </recommendedName>
</protein>
<evidence type="ECO:0000313" key="9">
    <source>
        <dbReference type="Proteomes" id="UP000054144"/>
    </source>
</evidence>
<keyword evidence="9" id="KW-1185">Reference proteome</keyword>
<dbReference type="OrthoDB" id="5595141at2759"/>
<evidence type="ECO:0000256" key="6">
    <source>
        <dbReference type="ARBA" id="ARBA00023242"/>
    </source>
</evidence>
<accession>A0A0D7A5D5</accession>
<dbReference type="Proteomes" id="UP000054144">
    <property type="component" value="Unassembled WGS sequence"/>
</dbReference>
<dbReference type="GO" id="GO:0005634">
    <property type="term" value="C:nucleus"/>
    <property type="evidence" value="ECO:0007669"/>
    <property type="project" value="UniProtKB-SubCell"/>
</dbReference>
<dbReference type="PANTHER" id="PTHR13581">
    <property type="entry name" value="MRG-BINDING PROTEIN"/>
    <property type="match status" value="1"/>
</dbReference>
<feature type="compositionally biased region" description="Polar residues" evidence="7">
    <location>
        <begin position="166"/>
        <end position="192"/>
    </location>
</feature>
<reference evidence="8 9" key="1">
    <citation type="journal article" date="2015" name="Fungal Genet. Biol.">
        <title>Evolution of novel wood decay mechanisms in Agaricales revealed by the genome sequences of Fistulina hepatica and Cylindrobasidium torrendii.</title>
        <authorList>
            <person name="Floudas D."/>
            <person name="Held B.W."/>
            <person name="Riley R."/>
            <person name="Nagy L.G."/>
            <person name="Koehler G."/>
            <person name="Ransdell A.S."/>
            <person name="Younus H."/>
            <person name="Chow J."/>
            <person name="Chiniquy J."/>
            <person name="Lipzen A."/>
            <person name="Tritt A."/>
            <person name="Sun H."/>
            <person name="Haridas S."/>
            <person name="LaButti K."/>
            <person name="Ohm R.A."/>
            <person name="Kues U."/>
            <person name="Blanchette R.A."/>
            <person name="Grigoriev I.V."/>
            <person name="Minto R.E."/>
            <person name="Hibbett D.S."/>
        </authorList>
    </citation>
    <scope>NUCLEOTIDE SEQUENCE [LARGE SCALE GENOMIC DNA]</scope>
    <source>
        <strain evidence="8 9">ATCC 64428</strain>
    </source>
</reference>
<proteinExistence type="inferred from homology"/>